<sequence length="108" mass="10725">MADRRQLHPAPALPPLRSTRIAAAHGVAATLAPDTARLTRLAVSLVALALPALGLACADMVPRAGAPGAQQAAAPLTPSRGAAAAAGLLRSSIPVREASLSLGSEARP</sequence>
<dbReference type="AlphaFoldDB" id="A0A509EBZ4"/>
<evidence type="ECO:0000313" key="2">
    <source>
        <dbReference type="Proteomes" id="UP000410984"/>
    </source>
</evidence>
<gene>
    <name evidence="1" type="ORF">MET9862_01256</name>
</gene>
<evidence type="ECO:0000313" key="1">
    <source>
        <dbReference type="EMBL" id="VUD70683.1"/>
    </source>
</evidence>
<keyword evidence="2" id="KW-1185">Reference proteome</keyword>
<reference evidence="1 2" key="1">
    <citation type="submission" date="2019-06" db="EMBL/GenBank/DDBJ databases">
        <authorList>
            <person name="Rodrigo-Torres L."/>
            <person name="Arahal R. D."/>
            <person name="Lucena T."/>
        </authorList>
    </citation>
    <scope>NUCLEOTIDE SEQUENCE [LARGE SCALE GENOMIC DNA]</scope>
    <source>
        <strain evidence="1 2">SB0023/3</strain>
    </source>
</reference>
<organism evidence="1 2">
    <name type="scientific">Methylobacterium symbioticum</name>
    <dbReference type="NCBI Taxonomy" id="2584084"/>
    <lineage>
        <taxon>Bacteria</taxon>
        <taxon>Pseudomonadati</taxon>
        <taxon>Pseudomonadota</taxon>
        <taxon>Alphaproteobacteria</taxon>
        <taxon>Hyphomicrobiales</taxon>
        <taxon>Methylobacteriaceae</taxon>
        <taxon>Methylobacterium</taxon>
    </lineage>
</organism>
<dbReference type="Proteomes" id="UP000410984">
    <property type="component" value="Unassembled WGS sequence"/>
</dbReference>
<protein>
    <submittedName>
        <fullName evidence="1">Uncharacterized protein</fullName>
    </submittedName>
</protein>
<accession>A0A509EBZ4</accession>
<dbReference type="EMBL" id="CABFPH010000011">
    <property type="protein sequence ID" value="VUD70683.1"/>
    <property type="molecule type" value="Genomic_DNA"/>
</dbReference>
<proteinExistence type="predicted"/>
<name>A0A509EBZ4_9HYPH</name>
<dbReference type="RefSeq" id="WP_142582251.1">
    <property type="nucleotide sequence ID" value="NZ_CABFPH010000011.1"/>
</dbReference>